<dbReference type="EMBL" id="JAHRIP010075417">
    <property type="protein sequence ID" value="MEQ2310002.1"/>
    <property type="molecule type" value="Genomic_DNA"/>
</dbReference>
<protein>
    <submittedName>
        <fullName evidence="1">Uncharacterized protein</fullName>
    </submittedName>
</protein>
<name>A0ABV0ZUQ9_9TELE</name>
<evidence type="ECO:0000313" key="1">
    <source>
        <dbReference type="EMBL" id="MEQ2310002.1"/>
    </source>
</evidence>
<proteinExistence type="predicted"/>
<accession>A0ABV0ZUQ9</accession>
<keyword evidence="2" id="KW-1185">Reference proteome</keyword>
<comment type="caution">
    <text evidence="1">The sequence shown here is derived from an EMBL/GenBank/DDBJ whole genome shotgun (WGS) entry which is preliminary data.</text>
</comment>
<organism evidence="1 2">
    <name type="scientific">Ameca splendens</name>
    <dbReference type="NCBI Taxonomy" id="208324"/>
    <lineage>
        <taxon>Eukaryota</taxon>
        <taxon>Metazoa</taxon>
        <taxon>Chordata</taxon>
        <taxon>Craniata</taxon>
        <taxon>Vertebrata</taxon>
        <taxon>Euteleostomi</taxon>
        <taxon>Actinopterygii</taxon>
        <taxon>Neopterygii</taxon>
        <taxon>Teleostei</taxon>
        <taxon>Neoteleostei</taxon>
        <taxon>Acanthomorphata</taxon>
        <taxon>Ovalentaria</taxon>
        <taxon>Atherinomorphae</taxon>
        <taxon>Cyprinodontiformes</taxon>
        <taxon>Goodeidae</taxon>
        <taxon>Ameca</taxon>
    </lineage>
</organism>
<sequence>MFVVLLEGEPPLHSQDLTGFLLELFCTKLQSTRITFPVPAIAYSHRMMLPTLCITLFQQWLSSNHSFINVRCRMQNKFLSYQQIPPPELWIFAALLLELSWSSWLLL</sequence>
<reference evidence="1 2" key="1">
    <citation type="submission" date="2021-06" db="EMBL/GenBank/DDBJ databases">
        <authorList>
            <person name="Palmer J.M."/>
        </authorList>
    </citation>
    <scope>NUCLEOTIDE SEQUENCE [LARGE SCALE GENOMIC DNA]</scope>
    <source>
        <strain evidence="1 2">AS_MEX2019</strain>
        <tissue evidence="1">Muscle</tissue>
    </source>
</reference>
<evidence type="ECO:0000313" key="2">
    <source>
        <dbReference type="Proteomes" id="UP001469553"/>
    </source>
</evidence>
<gene>
    <name evidence="1" type="ORF">AMECASPLE_004304</name>
</gene>
<dbReference type="Proteomes" id="UP001469553">
    <property type="component" value="Unassembled WGS sequence"/>
</dbReference>